<protein>
    <submittedName>
        <fullName evidence="1">Uncharacterized protein</fullName>
    </submittedName>
</protein>
<sequence>MEVLINELSLDGQFKDENEFLDGFDEILKLIKFLDRLEFILLKEYSFFQSKVTLESKLDDFLRLRTDRARKMKQFLLKLAYNPPYWNDTKKHNCSNNSYTYNLDSICNTSLAESCERDNIVLSFKHNNFLKSNLSIEKNNEHIDIYNFIDKHQFLEYLLSVSKIKPMIYCKFKFENTNLNFSSLPEVDGFSLLETSQQIGEFIDAFNQFSKMGWKDIMSSDGLQYKKYNGIEFGDKVVYKFRVTQKYRCFGYREKDEFFILKFEIDHKMSNNG</sequence>
<dbReference type="EMBL" id="CACVAX010000006">
    <property type="protein sequence ID" value="CAA6802635.1"/>
    <property type="molecule type" value="Genomic_DNA"/>
</dbReference>
<dbReference type="AlphaFoldDB" id="A0A6S6SI78"/>
<gene>
    <name evidence="1" type="ORF">HELGO_WM2153</name>
</gene>
<proteinExistence type="predicted"/>
<organism evidence="1">
    <name type="scientific">uncultured Sulfurovum sp</name>
    <dbReference type="NCBI Taxonomy" id="269237"/>
    <lineage>
        <taxon>Bacteria</taxon>
        <taxon>Pseudomonadati</taxon>
        <taxon>Campylobacterota</taxon>
        <taxon>Epsilonproteobacteria</taxon>
        <taxon>Campylobacterales</taxon>
        <taxon>Sulfurovaceae</taxon>
        <taxon>Sulfurovum</taxon>
        <taxon>environmental samples</taxon>
    </lineage>
</organism>
<reference evidence="1" key="1">
    <citation type="submission" date="2020-01" db="EMBL/GenBank/DDBJ databases">
        <authorList>
            <person name="Meier V. D."/>
            <person name="Meier V D."/>
        </authorList>
    </citation>
    <scope>NUCLEOTIDE SEQUENCE</scope>
    <source>
        <strain evidence="1">HLG_WM_MAG_04</strain>
    </source>
</reference>
<name>A0A6S6SI78_9BACT</name>
<accession>A0A6S6SI78</accession>
<evidence type="ECO:0000313" key="1">
    <source>
        <dbReference type="EMBL" id="CAA6802635.1"/>
    </source>
</evidence>